<accession>A0ABP8GU74</accession>
<name>A0ABP8GU74_9SPHI</name>
<dbReference type="InterPro" id="IPR036514">
    <property type="entry name" value="SGNH_hydro_sf"/>
</dbReference>
<feature type="domain" description="SGNH hydrolase-type esterase" evidence="2">
    <location>
        <begin position="58"/>
        <end position="208"/>
    </location>
</feature>
<evidence type="ECO:0000313" key="3">
    <source>
        <dbReference type="EMBL" id="GAA4330052.1"/>
    </source>
</evidence>
<gene>
    <name evidence="3" type="ORF">GCM10023149_35100</name>
</gene>
<dbReference type="EMBL" id="BAABFT010000009">
    <property type="protein sequence ID" value="GAA4330052.1"/>
    <property type="molecule type" value="Genomic_DNA"/>
</dbReference>
<keyword evidence="1" id="KW-0732">Signal</keyword>
<keyword evidence="3" id="KW-0378">Hydrolase</keyword>
<evidence type="ECO:0000313" key="4">
    <source>
        <dbReference type="Proteomes" id="UP001500582"/>
    </source>
</evidence>
<dbReference type="PANTHER" id="PTHR30383:SF5">
    <property type="entry name" value="SGNH HYDROLASE-TYPE ESTERASE DOMAIN-CONTAINING PROTEIN"/>
    <property type="match status" value="1"/>
</dbReference>
<dbReference type="InterPro" id="IPR013830">
    <property type="entry name" value="SGNH_hydro"/>
</dbReference>
<evidence type="ECO:0000259" key="2">
    <source>
        <dbReference type="Pfam" id="PF13472"/>
    </source>
</evidence>
<feature type="chain" id="PRO_5047005381" evidence="1">
    <location>
        <begin position="21"/>
        <end position="219"/>
    </location>
</feature>
<dbReference type="Pfam" id="PF13472">
    <property type="entry name" value="Lipase_GDSL_2"/>
    <property type="match status" value="1"/>
</dbReference>
<protein>
    <submittedName>
        <fullName evidence="3">SGNH/GDSL hydrolase family protein</fullName>
    </submittedName>
</protein>
<sequence length="219" mass="25017">MKTKLFLFLIISLLSSQLYAQKGFPFDNEIHAFKQLDSLNMPKPGGILFVGSSSIRLWDDLEQRYAGKPIIKRGVGGSELWQWVQYFPQYLIYPYKPKKVFIYAGENDIASGRSAEDVAGNFEKLWEMIRKELPATEIYFLSIKPSPSRAKFYAVVAAANSLIKTSVAKKPKTKYIDVASTILDPKTQLPDSSLFKPDYLHLKSTGYDRWQTVLNKYVK</sequence>
<organism evidence="3 4">
    <name type="scientific">Mucilaginibacter gynuensis</name>
    <dbReference type="NCBI Taxonomy" id="1302236"/>
    <lineage>
        <taxon>Bacteria</taxon>
        <taxon>Pseudomonadati</taxon>
        <taxon>Bacteroidota</taxon>
        <taxon>Sphingobacteriia</taxon>
        <taxon>Sphingobacteriales</taxon>
        <taxon>Sphingobacteriaceae</taxon>
        <taxon>Mucilaginibacter</taxon>
    </lineage>
</organism>
<dbReference type="Gene3D" id="3.40.50.1110">
    <property type="entry name" value="SGNH hydrolase"/>
    <property type="match status" value="1"/>
</dbReference>
<evidence type="ECO:0000256" key="1">
    <source>
        <dbReference type="SAM" id="SignalP"/>
    </source>
</evidence>
<reference evidence="4" key="1">
    <citation type="journal article" date="2019" name="Int. J. Syst. Evol. Microbiol.">
        <title>The Global Catalogue of Microorganisms (GCM) 10K type strain sequencing project: providing services to taxonomists for standard genome sequencing and annotation.</title>
        <authorList>
            <consortium name="The Broad Institute Genomics Platform"/>
            <consortium name="The Broad Institute Genome Sequencing Center for Infectious Disease"/>
            <person name="Wu L."/>
            <person name="Ma J."/>
        </authorList>
    </citation>
    <scope>NUCLEOTIDE SEQUENCE [LARGE SCALE GENOMIC DNA]</scope>
    <source>
        <strain evidence="4">JCM 17705</strain>
    </source>
</reference>
<keyword evidence="4" id="KW-1185">Reference proteome</keyword>
<comment type="caution">
    <text evidence="3">The sequence shown here is derived from an EMBL/GenBank/DDBJ whole genome shotgun (WGS) entry which is preliminary data.</text>
</comment>
<dbReference type="GO" id="GO:0016787">
    <property type="term" value="F:hydrolase activity"/>
    <property type="evidence" value="ECO:0007669"/>
    <property type="project" value="UniProtKB-KW"/>
</dbReference>
<dbReference type="InterPro" id="IPR051532">
    <property type="entry name" value="Ester_Hydrolysis_Enzymes"/>
</dbReference>
<dbReference type="Proteomes" id="UP001500582">
    <property type="component" value="Unassembled WGS sequence"/>
</dbReference>
<dbReference type="SUPFAM" id="SSF52266">
    <property type="entry name" value="SGNH hydrolase"/>
    <property type="match status" value="1"/>
</dbReference>
<feature type="signal peptide" evidence="1">
    <location>
        <begin position="1"/>
        <end position="20"/>
    </location>
</feature>
<dbReference type="PANTHER" id="PTHR30383">
    <property type="entry name" value="THIOESTERASE 1/PROTEASE 1/LYSOPHOSPHOLIPASE L1"/>
    <property type="match status" value="1"/>
</dbReference>
<dbReference type="RefSeq" id="WP_345212442.1">
    <property type="nucleotide sequence ID" value="NZ_BAABFT010000009.1"/>
</dbReference>
<proteinExistence type="predicted"/>